<keyword evidence="8" id="KW-1015">Disulfide bond</keyword>
<sequence length="641" mass="72654">MEPGHSSVLEPHSHGGGQKVRVGFHLHDDGGASKQGHHDKRRSLLGMEIIDRSGHWTTRQDFMFFMVAYAVGLGNIWRFPYLCYKNGGGTFLIAYIACFAIIGLPIFVLEIAIGQYLQSGALKIWKICPIFRGIGFGNIILSLMCASYFCVIVSWALFYLVSSFNLTFPWETCDNFWNTGNCFTGEENATAILNLTKHFPSIETSVEQFWEHRVLQQTSEIINFGGIQWELFVLMLFSWLVVYFAIWNGKSETRKFIYFSSIFPYFILCILLFRGITLPGAFSGIKYFFIPNFTALIKDIKIWSDAGTQVLYSYGIGFGTLIALGGHNKFHHNCYRDAFFMAFVNAATSIVVGIIVFSVLGYMAFVGGGGKEVAEIVKPTAGLIFVVFPELIRHLPLKQIWSFAVFLMIVILGLDSQVFILENLFISFEEKLPFLLKKHRKVSRLFGCILFFFMGIPMISFSGIYWVTLVDVYGAAGISLLGVVFFEVIGISWGFGTDNVRFGIYEMIGIQIPRVWKLLWNITAPFSIAILFAITIFRYSPLQYPNHTEYPQWAEYVGFGLAIASIIPFPIYVLYYLIFKNRKQSLKTRLQKGLTPPSDSTTTKTDGFNEKLKFLERPSFKYENSKANGKPKAINKRGLSV</sequence>
<keyword evidence="6 11" id="KW-0472">Membrane</keyword>
<feature type="transmembrane region" description="Helical" evidence="11">
    <location>
        <begin position="518"/>
        <end position="537"/>
    </location>
</feature>
<dbReference type="InterPro" id="IPR000175">
    <property type="entry name" value="Na/ntran_symport"/>
</dbReference>
<evidence type="ECO:0000256" key="2">
    <source>
        <dbReference type="ARBA" id="ARBA00022448"/>
    </source>
</evidence>
<name>A0A914YIY5_9BILA</name>
<proteinExistence type="inferred from homology"/>
<dbReference type="AlphaFoldDB" id="A0A914YIY5"/>
<comment type="subcellular location">
    <subcellularLocation>
        <location evidence="1">Membrane</location>
        <topology evidence="1">Multi-pass membrane protein</topology>
    </subcellularLocation>
</comment>
<feature type="transmembrane region" description="Helical" evidence="11">
    <location>
        <begin position="442"/>
        <end position="466"/>
    </location>
</feature>
<accession>A0A914YIY5</accession>
<dbReference type="GO" id="GO:0046872">
    <property type="term" value="F:metal ion binding"/>
    <property type="evidence" value="ECO:0007669"/>
    <property type="project" value="UniProtKB-KW"/>
</dbReference>
<protein>
    <recommendedName>
        <fullName evidence="9">Transporter</fullName>
    </recommendedName>
</protein>
<feature type="binding site" evidence="7">
    <location>
        <position position="412"/>
    </location>
    <ligand>
        <name>Na(+)</name>
        <dbReference type="ChEBI" id="CHEBI:29101"/>
        <label>1</label>
    </ligand>
</feature>
<keyword evidence="4 9" id="KW-0769">Symport</keyword>
<dbReference type="PROSITE" id="PS50267">
    <property type="entry name" value="NA_NEUROTRAN_SYMP_3"/>
    <property type="match status" value="1"/>
</dbReference>
<feature type="binding site" evidence="7">
    <location>
        <position position="345"/>
    </location>
    <ligand>
        <name>Na(+)</name>
        <dbReference type="ChEBI" id="CHEBI:29101"/>
        <label>1</label>
    </ligand>
</feature>
<evidence type="ECO:0000256" key="10">
    <source>
        <dbReference type="SAM" id="MobiDB-lite"/>
    </source>
</evidence>
<feature type="transmembrane region" description="Helical" evidence="11">
    <location>
        <begin position="338"/>
        <end position="365"/>
    </location>
</feature>
<dbReference type="PANTHER" id="PTHR11616:SF20">
    <property type="entry name" value="SODIUM- AND CHLORIDE-DEPENDENT BETAINE TRANSPORTER"/>
    <property type="match status" value="1"/>
</dbReference>
<reference evidence="13" key="1">
    <citation type="submission" date="2022-11" db="UniProtKB">
        <authorList>
            <consortium name="WormBaseParasite"/>
        </authorList>
    </citation>
    <scope>IDENTIFICATION</scope>
</reference>
<keyword evidence="5 11" id="KW-1133">Transmembrane helix</keyword>
<feature type="binding site" evidence="7">
    <location>
        <position position="71"/>
    </location>
    <ligand>
        <name>Na(+)</name>
        <dbReference type="ChEBI" id="CHEBI:29101"/>
        <label>1</label>
    </ligand>
</feature>
<feature type="binding site" evidence="7">
    <location>
        <position position="313"/>
    </location>
    <ligand>
        <name>Na(+)</name>
        <dbReference type="ChEBI" id="CHEBI:29101"/>
        <label>1</label>
    </ligand>
</feature>
<feature type="transmembrane region" description="Helical" evidence="11">
    <location>
        <begin position="62"/>
        <end position="80"/>
    </location>
</feature>
<dbReference type="PRINTS" id="PR00176">
    <property type="entry name" value="NANEUSMPORT"/>
</dbReference>
<evidence type="ECO:0000313" key="12">
    <source>
        <dbReference type="Proteomes" id="UP000887577"/>
    </source>
</evidence>
<dbReference type="WBParaSite" id="PSU_v2.g19477.t1">
    <property type="protein sequence ID" value="PSU_v2.g19477.t1"/>
    <property type="gene ID" value="PSU_v2.g19477"/>
</dbReference>
<feature type="binding site" evidence="7">
    <location>
        <position position="415"/>
    </location>
    <ligand>
        <name>Na(+)</name>
        <dbReference type="ChEBI" id="CHEBI:29101"/>
        <label>1</label>
    </ligand>
</feature>
<dbReference type="Pfam" id="PF00209">
    <property type="entry name" value="SNF"/>
    <property type="match status" value="1"/>
</dbReference>
<feature type="transmembrane region" description="Helical" evidence="11">
    <location>
        <begin position="557"/>
        <end position="579"/>
    </location>
</feature>
<dbReference type="Proteomes" id="UP000887577">
    <property type="component" value="Unplaced"/>
</dbReference>
<feature type="binding site" evidence="7">
    <location>
        <position position="416"/>
    </location>
    <ligand>
        <name>Na(+)</name>
        <dbReference type="ChEBI" id="CHEBI:29101"/>
        <label>1</label>
    </ligand>
</feature>
<evidence type="ECO:0000313" key="13">
    <source>
        <dbReference type="WBParaSite" id="PSU_v2.g19477.t1"/>
    </source>
</evidence>
<feature type="disulfide bond" evidence="8">
    <location>
        <begin position="173"/>
        <end position="182"/>
    </location>
</feature>
<feature type="transmembrane region" description="Helical" evidence="11">
    <location>
        <begin position="400"/>
        <end position="421"/>
    </location>
</feature>
<evidence type="ECO:0000256" key="7">
    <source>
        <dbReference type="PIRSR" id="PIRSR600175-1"/>
    </source>
</evidence>
<feature type="binding site" evidence="7">
    <location>
        <position position="75"/>
    </location>
    <ligand>
        <name>Na(+)</name>
        <dbReference type="ChEBI" id="CHEBI:29101"/>
        <label>1</label>
    </ligand>
</feature>
<feature type="binding site" evidence="7">
    <location>
        <position position="70"/>
    </location>
    <ligand>
        <name>Na(+)</name>
        <dbReference type="ChEBI" id="CHEBI:29101"/>
        <label>1</label>
    </ligand>
</feature>
<dbReference type="GO" id="GO:0005886">
    <property type="term" value="C:plasma membrane"/>
    <property type="evidence" value="ECO:0007669"/>
    <property type="project" value="TreeGrafter"/>
</dbReference>
<evidence type="ECO:0000256" key="4">
    <source>
        <dbReference type="ARBA" id="ARBA00022847"/>
    </source>
</evidence>
<keyword evidence="2 9" id="KW-0813">Transport</keyword>
<evidence type="ECO:0000256" key="8">
    <source>
        <dbReference type="PIRSR" id="PIRSR600175-2"/>
    </source>
</evidence>
<dbReference type="PROSITE" id="PS00610">
    <property type="entry name" value="NA_NEUROTRAN_SYMP_1"/>
    <property type="match status" value="1"/>
</dbReference>
<feature type="transmembrane region" description="Helical" evidence="11">
    <location>
        <begin position="309"/>
        <end position="326"/>
    </location>
</feature>
<keyword evidence="3 9" id="KW-0812">Transmembrane</keyword>
<evidence type="ECO:0000256" key="11">
    <source>
        <dbReference type="SAM" id="Phobius"/>
    </source>
</evidence>
<feature type="transmembrane region" description="Helical" evidence="11">
    <location>
        <begin position="231"/>
        <end position="249"/>
    </location>
</feature>
<evidence type="ECO:0000256" key="5">
    <source>
        <dbReference type="ARBA" id="ARBA00022989"/>
    </source>
</evidence>
<feature type="transmembrane region" description="Helical" evidence="11">
    <location>
        <begin position="134"/>
        <end position="161"/>
    </location>
</feature>
<evidence type="ECO:0000256" key="1">
    <source>
        <dbReference type="ARBA" id="ARBA00004141"/>
    </source>
</evidence>
<feature type="transmembrane region" description="Helical" evidence="11">
    <location>
        <begin position="92"/>
        <end position="113"/>
    </location>
</feature>
<dbReference type="InterPro" id="IPR037272">
    <property type="entry name" value="SNS_sf"/>
</dbReference>
<comment type="similarity">
    <text evidence="9">Belongs to the sodium:neurotransmitter symporter (SNF) (TC 2.A.22) family.</text>
</comment>
<feature type="transmembrane region" description="Helical" evidence="11">
    <location>
        <begin position="256"/>
        <end position="289"/>
    </location>
</feature>
<keyword evidence="12" id="KW-1185">Reference proteome</keyword>
<evidence type="ECO:0000256" key="3">
    <source>
        <dbReference type="ARBA" id="ARBA00022692"/>
    </source>
</evidence>
<dbReference type="GO" id="GO:0043005">
    <property type="term" value="C:neuron projection"/>
    <property type="evidence" value="ECO:0007669"/>
    <property type="project" value="TreeGrafter"/>
</dbReference>
<feature type="transmembrane region" description="Helical" evidence="11">
    <location>
        <begin position="472"/>
        <end position="497"/>
    </location>
</feature>
<evidence type="ECO:0000256" key="9">
    <source>
        <dbReference type="RuleBase" id="RU003732"/>
    </source>
</evidence>
<dbReference type="SUPFAM" id="SSF161070">
    <property type="entry name" value="SNF-like"/>
    <property type="match status" value="1"/>
</dbReference>
<organism evidence="12 13">
    <name type="scientific">Panagrolaimus superbus</name>
    <dbReference type="NCBI Taxonomy" id="310955"/>
    <lineage>
        <taxon>Eukaryota</taxon>
        <taxon>Metazoa</taxon>
        <taxon>Ecdysozoa</taxon>
        <taxon>Nematoda</taxon>
        <taxon>Chromadorea</taxon>
        <taxon>Rhabditida</taxon>
        <taxon>Tylenchina</taxon>
        <taxon>Panagrolaimomorpha</taxon>
        <taxon>Panagrolaimoidea</taxon>
        <taxon>Panagrolaimidae</taxon>
        <taxon>Panagrolaimus</taxon>
    </lineage>
</organism>
<evidence type="ECO:0000256" key="6">
    <source>
        <dbReference type="ARBA" id="ARBA00023136"/>
    </source>
</evidence>
<keyword evidence="7" id="KW-0479">Metal-binding</keyword>
<feature type="region of interest" description="Disordered" evidence="10">
    <location>
        <begin position="622"/>
        <end position="641"/>
    </location>
</feature>
<dbReference type="PANTHER" id="PTHR11616">
    <property type="entry name" value="SODIUM/CHLORIDE DEPENDENT TRANSPORTER"/>
    <property type="match status" value="1"/>
</dbReference>
<keyword evidence="7" id="KW-0915">Sodium</keyword>
<dbReference type="GO" id="GO:0005332">
    <property type="term" value="F:gamma-aminobutyric acid:sodium:chloride symporter activity"/>
    <property type="evidence" value="ECO:0007669"/>
    <property type="project" value="TreeGrafter"/>
</dbReference>